<dbReference type="InterPro" id="IPR037079">
    <property type="entry name" value="AF2212/PG0164-like_sf"/>
</dbReference>
<dbReference type="Pfam" id="PF08922">
    <property type="entry name" value="DUF1905"/>
    <property type="match status" value="1"/>
</dbReference>
<dbReference type="AlphaFoldDB" id="A0A841FV62"/>
<dbReference type="Pfam" id="PF13376">
    <property type="entry name" value="OmdA"/>
    <property type="match status" value="1"/>
</dbReference>
<sequence length="144" mass="15837">MKFRSVVEPPEPMRGLEVPPEVVEALGGGARPPVTITVNGHSWRSRVAIMRGRHLLGFSNANRRAADVGIGEEVEVELTLDTEPRVVVEPPDFARALDDDVAARAAYDGLTDGRKRQHVLAVESAKKPETRRRRIEQAIATLRG</sequence>
<accession>A0A841FV62</accession>
<name>A0A841FV62_9ACTN</name>
<evidence type="ECO:0000313" key="1">
    <source>
        <dbReference type="EMBL" id="MBB6035870.1"/>
    </source>
</evidence>
<reference evidence="1 2" key="1">
    <citation type="submission" date="2020-08" db="EMBL/GenBank/DDBJ databases">
        <title>Genomic Encyclopedia of Type Strains, Phase IV (KMG-IV): sequencing the most valuable type-strain genomes for metagenomic binning, comparative biology and taxonomic classification.</title>
        <authorList>
            <person name="Goeker M."/>
        </authorList>
    </citation>
    <scope>NUCLEOTIDE SEQUENCE [LARGE SCALE GENOMIC DNA]</scope>
    <source>
        <strain evidence="1 2">YIM 65646</strain>
    </source>
</reference>
<protein>
    <recommendedName>
        <fullName evidence="3">DUF1905 domain-containing protein</fullName>
    </recommendedName>
</protein>
<organism evidence="1 2">
    <name type="scientific">Phytomonospora endophytica</name>
    <dbReference type="NCBI Taxonomy" id="714109"/>
    <lineage>
        <taxon>Bacteria</taxon>
        <taxon>Bacillati</taxon>
        <taxon>Actinomycetota</taxon>
        <taxon>Actinomycetes</taxon>
        <taxon>Micromonosporales</taxon>
        <taxon>Micromonosporaceae</taxon>
        <taxon>Phytomonospora</taxon>
    </lineage>
</organism>
<dbReference type="Gene3D" id="2.40.30.100">
    <property type="entry name" value="AF2212/PG0164-like"/>
    <property type="match status" value="1"/>
</dbReference>
<gene>
    <name evidence="1" type="ORF">HNR73_003734</name>
</gene>
<evidence type="ECO:0008006" key="3">
    <source>
        <dbReference type="Google" id="ProtNLM"/>
    </source>
</evidence>
<dbReference type="RefSeq" id="WP_203686985.1">
    <property type="nucleotide sequence ID" value="NZ_BONT01000105.1"/>
</dbReference>
<dbReference type="EMBL" id="JACHGT010000007">
    <property type="protein sequence ID" value="MBB6035870.1"/>
    <property type="molecule type" value="Genomic_DNA"/>
</dbReference>
<keyword evidence="2" id="KW-1185">Reference proteome</keyword>
<dbReference type="SUPFAM" id="SSF141694">
    <property type="entry name" value="AF2212/PG0164-like"/>
    <property type="match status" value="1"/>
</dbReference>
<evidence type="ECO:0000313" key="2">
    <source>
        <dbReference type="Proteomes" id="UP000548476"/>
    </source>
</evidence>
<dbReference type="InterPro" id="IPR015018">
    <property type="entry name" value="DUF1905"/>
</dbReference>
<dbReference type="Proteomes" id="UP000548476">
    <property type="component" value="Unassembled WGS sequence"/>
</dbReference>
<proteinExistence type="predicted"/>
<comment type="caution">
    <text evidence="1">The sequence shown here is derived from an EMBL/GenBank/DDBJ whole genome shotgun (WGS) entry which is preliminary data.</text>
</comment>